<dbReference type="GO" id="GO:0005737">
    <property type="term" value="C:cytoplasm"/>
    <property type="evidence" value="ECO:0007669"/>
    <property type="project" value="UniProtKB-SubCell"/>
</dbReference>
<protein>
    <recommendedName>
        <fullName evidence="10">glycogenin glucosyltransferase</fullName>
        <ecNumber evidence="10">2.4.1.186</ecNumber>
    </recommendedName>
</protein>
<dbReference type="FunFam" id="3.90.550.10:FF:000092">
    <property type="entry name" value="Glycogenin 2"/>
    <property type="match status" value="1"/>
</dbReference>
<dbReference type="GO" id="GO:0046872">
    <property type="term" value="F:metal ion binding"/>
    <property type="evidence" value="ECO:0007669"/>
    <property type="project" value="UniProtKB-KW"/>
</dbReference>
<dbReference type="EC" id="2.4.1.186" evidence="10"/>
<evidence type="ECO:0000256" key="12">
    <source>
        <dbReference type="ARBA" id="ARBA00052293"/>
    </source>
</evidence>
<comment type="similarity">
    <text evidence="9">Belongs to the glycosyltransferase 8 family. Glycogenin subfamily.</text>
</comment>
<evidence type="ECO:0000313" key="15">
    <source>
        <dbReference type="Proteomes" id="UP001165289"/>
    </source>
</evidence>
<evidence type="ECO:0000313" key="14">
    <source>
        <dbReference type="EMBL" id="KAI6650459.1"/>
    </source>
</evidence>
<dbReference type="Gene3D" id="3.90.550.10">
    <property type="entry name" value="Spore Coat Polysaccharide Biosynthesis Protein SpsA, Chain A"/>
    <property type="match status" value="1"/>
</dbReference>
<dbReference type="GO" id="GO:0008466">
    <property type="term" value="F:glycogenin glucosyltransferase activity"/>
    <property type="evidence" value="ECO:0007669"/>
    <property type="project" value="UniProtKB-EC"/>
</dbReference>
<dbReference type="InterPro" id="IPR029044">
    <property type="entry name" value="Nucleotide-diphossugar_trans"/>
</dbReference>
<comment type="catalytic activity">
    <reaction evidence="11">
        <text>[1,4-alpha-D-glucosyl](n)-L-tyrosyl-[glycogenin] + UDP-alpha-D-glucose = [1,4-alpha-D-glucosyl](n+1)-L-tyrosyl-[glycogenin] + UDP + H(+)</text>
        <dbReference type="Rhea" id="RHEA:56560"/>
        <dbReference type="Rhea" id="RHEA-COMP:14606"/>
        <dbReference type="Rhea" id="RHEA-COMP:14607"/>
        <dbReference type="ChEBI" id="CHEBI:15378"/>
        <dbReference type="ChEBI" id="CHEBI:58223"/>
        <dbReference type="ChEBI" id="CHEBI:58885"/>
        <dbReference type="ChEBI" id="CHEBI:140574"/>
        <dbReference type="EC" id="2.4.1.186"/>
    </reaction>
</comment>
<dbReference type="CDD" id="cd02537">
    <property type="entry name" value="GT8_Glycogenin"/>
    <property type="match status" value="1"/>
</dbReference>
<gene>
    <name evidence="14" type="ORF">LOD99_5896</name>
</gene>
<dbReference type="InterPro" id="IPR050587">
    <property type="entry name" value="GNT1/Glycosyltrans_8"/>
</dbReference>
<evidence type="ECO:0000256" key="5">
    <source>
        <dbReference type="ARBA" id="ARBA00022723"/>
    </source>
</evidence>
<dbReference type="PANTHER" id="PTHR11183">
    <property type="entry name" value="GLYCOGENIN SUBFAMILY MEMBER"/>
    <property type="match status" value="1"/>
</dbReference>
<evidence type="ECO:0000256" key="10">
    <source>
        <dbReference type="ARBA" id="ARBA00038934"/>
    </source>
</evidence>
<keyword evidence="5" id="KW-0479">Metal-binding</keyword>
<evidence type="ECO:0000256" key="1">
    <source>
        <dbReference type="ARBA" id="ARBA00001936"/>
    </source>
</evidence>
<comment type="caution">
    <text evidence="14">The sequence shown here is derived from an EMBL/GenBank/DDBJ whole genome shotgun (WGS) entry which is preliminary data.</text>
</comment>
<sequence length="378" mass="44203">MIDNAYVTIITNEYYYHGAVALGISLCKTDTKYRKVVLVSDGVNQELRNNLRTIWDEIIQIDVLDSKDIRHLSLIGRPELGVTFSKLLVWELIQFKTCVFLDADTIVLRNIDELFCRDELSAAPDIGWPDCFNSGVFVFKPCLETYRNLLKLAGDVGSFDGGDQGLFNTYWVNWVNEQDKRLPFIFNVAINMSYFYNAAILKFKRDIRVLHFLGLDKPWLRPCYVSSENVGKNLDTSRDEFYAKWWDFYNEKDTYFNRNEVHKSKTEHEIPQIKISLDHTHTILPDVTIEHTAELEDDVIINIPNDHVGNHEEVEPVHKIPEAEMEELNLEAPIIEQEDIEEVIDEKQWRFDWQRGHIDYHGRDASYTIIQNILLKLK</sequence>
<comment type="cofactor">
    <cofactor evidence="1">
        <name>Mn(2+)</name>
        <dbReference type="ChEBI" id="CHEBI:29035"/>
    </cofactor>
</comment>
<evidence type="ECO:0000256" key="3">
    <source>
        <dbReference type="ARBA" id="ARBA00022490"/>
    </source>
</evidence>
<dbReference type="Proteomes" id="UP001165289">
    <property type="component" value="Unassembled WGS sequence"/>
</dbReference>
<name>A0AAV7JNT4_9METZ</name>
<comment type="subcellular location">
    <subcellularLocation>
        <location evidence="2">Cytoplasm</location>
    </subcellularLocation>
</comment>
<organism evidence="14 15">
    <name type="scientific">Oopsacas minuta</name>
    <dbReference type="NCBI Taxonomy" id="111878"/>
    <lineage>
        <taxon>Eukaryota</taxon>
        <taxon>Metazoa</taxon>
        <taxon>Porifera</taxon>
        <taxon>Hexactinellida</taxon>
        <taxon>Hexasterophora</taxon>
        <taxon>Lyssacinosida</taxon>
        <taxon>Leucopsacidae</taxon>
        <taxon>Oopsacas</taxon>
    </lineage>
</organism>
<dbReference type="Pfam" id="PF01501">
    <property type="entry name" value="Glyco_transf_8"/>
    <property type="match status" value="1"/>
</dbReference>
<comment type="function">
    <text evidence="13">Self-glucosylating initiator of glycogen synthesis. It catalyzes the formation of a short alpha (1,4)-glucosyl chain covalently attached via a glucose 1-O-tyrosyl linkage to internal tyrosine residues and these chains act as primers for the elongation reaction catalyzed by glycogen synthase.</text>
</comment>
<keyword evidence="15" id="KW-1185">Reference proteome</keyword>
<evidence type="ECO:0000256" key="8">
    <source>
        <dbReference type="ARBA" id="ARBA00023211"/>
    </source>
</evidence>
<evidence type="ECO:0000256" key="13">
    <source>
        <dbReference type="ARBA" id="ARBA00057883"/>
    </source>
</evidence>
<accession>A0AAV7JNT4</accession>
<keyword evidence="6" id="KW-0320">Glycogen biosynthesis</keyword>
<dbReference type="EMBL" id="JAKMXF010000311">
    <property type="protein sequence ID" value="KAI6650459.1"/>
    <property type="molecule type" value="Genomic_DNA"/>
</dbReference>
<evidence type="ECO:0000256" key="4">
    <source>
        <dbReference type="ARBA" id="ARBA00022679"/>
    </source>
</evidence>
<evidence type="ECO:0000256" key="2">
    <source>
        <dbReference type="ARBA" id="ARBA00004496"/>
    </source>
</evidence>
<dbReference type="GO" id="GO:0005978">
    <property type="term" value="P:glycogen biosynthetic process"/>
    <property type="evidence" value="ECO:0007669"/>
    <property type="project" value="UniProtKB-KW"/>
</dbReference>
<dbReference type="InterPro" id="IPR002495">
    <property type="entry name" value="Glyco_trans_8"/>
</dbReference>
<evidence type="ECO:0000256" key="9">
    <source>
        <dbReference type="ARBA" id="ARBA00038162"/>
    </source>
</evidence>
<evidence type="ECO:0000256" key="6">
    <source>
        <dbReference type="ARBA" id="ARBA00023056"/>
    </source>
</evidence>
<dbReference type="SUPFAM" id="SSF53448">
    <property type="entry name" value="Nucleotide-diphospho-sugar transferases"/>
    <property type="match status" value="1"/>
</dbReference>
<keyword evidence="8" id="KW-0464">Manganese</keyword>
<keyword evidence="4" id="KW-0808">Transferase</keyword>
<dbReference type="AlphaFoldDB" id="A0AAV7JNT4"/>
<proteinExistence type="inferred from homology"/>
<keyword evidence="7" id="KW-0325">Glycoprotein</keyword>
<reference evidence="14 15" key="1">
    <citation type="journal article" date="2023" name="BMC Biol.">
        <title>The compact genome of the sponge Oopsacas minuta (Hexactinellida) is lacking key metazoan core genes.</title>
        <authorList>
            <person name="Santini S."/>
            <person name="Schenkelaars Q."/>
            <person name="Jourda C."/>
            <person name="Duchesne M."/>
            <person name="Belahbib H."/>
            <person name="Rocher C."/>
            <person name="Selva M."/>
            <person name="Riesgo A."/>
            <person name="Vervoort M."/>
            <person name="Leys S.P."/>
            <person name="Kodjabachian L."/>
            <person name="Le Bivic A."/>
            <person name="Borchiellini C."/>
            <person name="Claverie J.M."/>
            <person name="Renard E."/>
        </authorList>
    </citation>
    <scope>NUCLEOTIDE SEQUENCE [LARGE SCALE GENOMIC DNA]</scope>
    <source>
        <strain evidence="14">SPO-2</strain>
    </source>
</reference>
<comment type="catalytic activity">
    <reaction evidence="12">
        <text>L-tyrosyl-[glycogenin] + UDP-alpha-D-glucose = alpha-D-glucosyl-L-tyrosyl-[glycogenin] + UDP + H(+)</text>
        <dbReference type="Rhea" id="RHEA:23360"/>
        <dbReference type="Rhea" id="RHEA-COMP:14604"/>
        <dbReference type="Rhea" id="RHEA-COMP:14605"/>
        <dbReference type="ChEBI" id="CHEBI:15378"/>
        <dbReference type="ChEBI" id="CHEBI:46858"/>
        <dbReference type="ChEBI" id="CHEBI:58223"/>
        <dbReference type="ChEBI" id="CHEBI:58885"/>
        <dbReference type="ChEBI" id="CHEBI:140573"/>
        <dbReference type="EC" id="2.4.1.186"/>
    </reaction>
</comment>
<keyword evidence="3" id="KW-0963">Cytoplasm</keyword>
<evidence type="ECO:0000256" key="11">
    <source>
        <dbReference type="ARBA" id="ARBA00050886"/>
    </source>
</evidence>
<evidence type="ECO:0000256" key="7">
    <source>
        <dbReference type="ARBA" id="ARBA00023180"/>
    </source>
</evidence>